<name>A0A1M5VWZ1_9FLAO</name>
<dbReference type="Pfam" id="PF13692">
    <property type="entry name" value="Glyco_trans_1_4"/>
    <property type="match status" value="1"/>
</dbReference>
<dbReference type="GO" id="GO:0016740">
    <property type="term" value="F:transferase activity"/>
    <property type="evidence" value="ECO:0007669"/>
    <property type="project" value="UniProtKB-KW"/>
</dbReference>
<dbReference type="EMBL" id="FQXQ01000004">
    <property type="protein sequence ID" value="SHH79721.1"/>
    <property type="molecule type" value="Genomic_DNA"/>
</dbReference>
<dbReference type="CDD" id="cd03801">
    <property type="entry name" value="GT4_PimA-like"/>
    <property type="match status" value="1"/>
</dbReference>
<dbReference type="RefSeq" id="WP_073121104.1">
    <property type="nucleotide sequence ID" value="NZ_BMEN01000004.1"/>
</dbReference>
<accession>A0A1M5VWZ1</accession>
<dbReference type="SUPFAM" id="SSF53756">
    <property type="entry name" value="UDP-Glycosyltransferase/glycogen phosphorylase"/>
    <property type="match status" value="1"/>
</dbReference>
<evidence type="ECO:0000313" key="1">
    <source>
        <dbReference type="EMBL" id="SHH79721.1"/>
    </source>
</evidence>
<keyword evidence="2" id="KW-1185">Reference proteome</keyword>
<organism evidence="1 2">
    <name type="scientific">Wenyingzhuangia marina</name>
    <dbReference type="NCBI Taxonomy" id="1195760"/>
    <lineage>
        <taxon>Bacteria</taxon>
        <taxon>Pseudomonadati</taxon>
        <taxon>Bacteroidota</taxon>
        <taxon>Flavobacteriia</taxon>
        <taxon>Flavobacteriales</taxon>
        <taxon>Flavobacteriaceae</taxon>
        <taxon>Wenyingzhuangia</taxon>
    </lineage>
</organism>
<dbReference type="STRING" id="1195760.SAMN05444281_2021"/>
<gene>
    <name evidence="1" type="ORF">SAMN05444281_2021</name>
</gene>
<dbReference type="OrthoDB" id="9807209at2"/>
<proteinExistence type="predicted"/>
<keyword evidence="1" id="KW-0808">Transferase</keyword>
<reference evidence="2" key="1">
    <citation type="submission" date="2016-11" db="EMBL/GenBank/DDBJ databases">
        <authorList>
            <person name="Varghese N."/>
            <person name="Submissions S."/>
        </authorList>
    </citation>
    <scope>NUCLEOTIDE SEQUENCE [LARGE SCALE GENOMIC DNA]</scope>
    <source>
        <strain evidence="2">DSM 100572</strain>
    </source>
</reference>
<evidence type="ECO:0000313" key="2">
    <source>
        <dbReference type="Proteomes" id="UP000184109"/>
    </source>
</evidence>
<dbReference type="Proteomes" id="UP000184109">
    <property type="component" value="Unassembled WGS sequence"/>
</dbReference>
<sequence>MQSLLIIGYVWPEPTATAAGSRMLQIIEQFQLMGYKVTFASPAQRPSTAFDLNYIEVEQETILLNDVSFDEFLKELNPTVVLFDRFMMEEQFGWRVSEICPDTIRMLDSEDLHFLRKARQEAVKKGLDLPQGIIFSEDAKREIASIYRCDVTLTISEYEMIYLKEVYQIPETILWYLPFLVQVDKTPTPVFEDRQDFLFIGNFIHAPNWDAVLQLKQVLWPKIKKELPKAKLHIYGGYPSDKVFQLHNAKDGFIVHGRAEEVSKVMQQARVCLAPMRFGAGLKGKLIDAMQNNTPFITTEIGAEGMFGDVYMETSVAYDDEDFVKKAIQLYTDENLWNIQIKKGKEILKTRFDKSIFQKEFSKKLQNLVLNFKIYRNENFIGSMLQHHTLKSSMYLSKWIAEKNKS</sequence>
<dbReference type="Gene3D" id="3.40.50.2000">
    <property type="entry name" value="Glycogen Phosphorylase B"/>
    <property type="match status" value="1"/>
</dbReference>
<protein>
    <submittedName>
        <fullName evidence="1">Glycosyl transferases group 1</fullName>
    </submittedName>
</protein>
<dbReference type="AlphaFoldDB" id="A0A1M5VWZ1"/>